<feature type="transmembrane region" description="Helical" evidence="7">
    <location>
        <begin position="1003"/>
        <end position="1029"/>
    </location>
</feature>
<feature type="transmembrane region" description="Helical" evidence="7">
    <location>
        <begin position="438"/>
        <end position="457"/>
    </location>
</feature>
<keyword evidence="4 7" id="KW-0812">Transmembrane</keyword>
<feature type="transmembrane region" description="Helical" evidence="7">
    <location>
        <begin position="528"/>
        <end position="547"/>
    </location>
</feature>
<dbReference type="Pfam" id="PF00873">
    <property type="entry name" value="ACR_tran"/>
    <property type="match status" value="1"/>
</dbReference>
<dbReference type="PRINTS" id="PR00702">
    <property type="entry name" value="ACRIFLAVINRP"/>
</dbReference>
<dbReference type="AlphaFoldDB" id="A0A1W1BFE8"/>
<evidence type="ECO:0000313" key="8">
    <source>
        <dbReference type="EMBL" id="SFV52274.1"/>
    </source>
</evidence>
<keyword evidence="6 7" id="KW-0472">Membrane</keyword>
<feature type="transmembrane region" description="Helical" evidence="7">
    <location>
        <begin position="335"/>
        <end position="352"/>
    </location>
</feature>
<dbReference type="InterPro" id="IPR001036">
    <property type="entry name" value="Acrflvin-R"/>
</dbReference>
<dbReference type="GO" id="GO:0005886">
    <property type="term" value="C:plasma membrane"/>
    <property type="evidence" value="ECO:0007669"/>
    <property type="project" value="UniProtKB-SubCell"/>
</dbReference>
<dbReference type="InterPro" id="IPR027463">
    <property type="entry name" value="AcrB_DN_DC_subdom"/>
</dbReference>
<dbReference type="Gene3D" id="3.30.70.1320">
    <property type="entry name" value="Multidrug efflux transporter AcrB pore domain like"/>
    <property type="match status" value="1"/>
</dbReference>
<dbReference type="InterPro" id="IPR004763">
    <property type="entry name" value="CusA-like"/>
</dbReference>
<dbReference type="NCBIfam" id="TIGR00914">
    <property type="entry name" value="2A0601"/>
    <property type="match status" value="1"/>
</dbReference>
<feature type="transmembrane region" description="Helical" evidence="7">
    <location>
        <begin position="384"/>
        <end position="405"/>
    </location>
</feature>
<dbReference type="SUPFAM" id="SSF82866">
    <property type="entry name" value="Multidrug efflux transporter AcrB transmembrane domain"/>
    <property type="match status" value="2"/>
</dbReference>
<dbReference type="PANTHER" id="PTHR32063:SF19">
    <property type="entry name" value="CATION EFFLUX SYSTEM PROTEIN CUSA"/>
    <property type="match status" value="1"/>
</dbReference>
<reference evidence="8" key="1">
    <citation type="submission" date="2016-10" db="EMBL/GenBank/DDBJ databases">
        <authorList>
            <person name="de Groot N.N."/>
        </authorList>
    </citation>
    <scope>NUCLEOTIDE SEQUENCE</scope>
</reference>
<evidence type="ECO:0000256" key="7">
    <source>
        <dbReference type="SAM" id="Phobius"/>
    </source>
</evidence>
<proteinExistence type="predicted"/>
<feature type="transmembrane region" description="Helical" evidence="7">
    <location>
        <begin position="916"/>
        <end position="940"/>
    </location>
</feature>
<dbReference type="SUPFAM" id="SSF82693">
    <property type="entry name" value="Multidrug efflux transporter AcrB pore domain, PN1, PN2, PC1 and PC2 subdomains"/>
    <property type="match status" value="2"/>
</dbReference>
<dbReference type="SUPFAM" id="SSF82714">
    <property type="entry name" value="Multidrug efflux transporter AcrB TolC docking domain, DN and DC subdomains"/>
    <property type="match status" value="2"/>
</dbReference>
<gene>
    <name evidence="8" type="ORF">MNB_SV-8-381</name>
</gene>
<keyword evidence="5 7" id="KW-1133">Transmembrane helix</keyword>
<keyword evidence="3" id="KW-1003">Cell membrane</keyword>
<protein>
    <submittedName>
        <fullName evidence="8">Cobalt-zinc-cadmium resistance protein CzcA Cation efflux system protein CusA</fullName>
    </submittedName>
</protein>
<feature type="transmembrane region" description="Helical" evidence="7">
    <location>
        <begin position="359"/>
        <end position="378"/>
    </location>
</feature>
<dbReference type="Gene3D" id="3.30.70.1440">
    <property type="entry name" value="Multidrug efflux transporter AcrB pore domain"/>
    <property type="match status" value="1"/>
</dbReference>
<feature type="transmembrane region" description="Helical" evidence="7">
    <location>
        <begin position="976"/>
        <end position="997"/>
    </location>
</feature>
<dbReference type="Gene3D" id="3.30.70.1430">
    <property type="entry name" value="Multidrug efflux transporter AcrB pore domain"/>
    <property type="match status" value="2"/>
</dbReference>
<evidence type="ECO:0000256" key="4">
    <source>
        <dbReference type="ARBA" id="ARBA00022692"/>
    </source>
</evidence>
<feature type="transmembrane region" description="Helical" evidence="7">
    <location>
        <begin position="866"/>
        <end position="883"/>
    </location>
</feature>
<organism evidence="8">
    <name type="scientific">hydrothermal vent metagenome</name>
    <dbReference type="NCBI Taxonomy" id="652676"/>
    <lineage>
        <taxon>unclassified sequences</taxon>
        <taxon>metagenomes</taxon>
        <taxon>ecological metagenomes</taxon>
    </lineage>
</organism>
<accession>A0A1W1BFE8</accession>
<evidence type="ECO:0000256" key="1">
    <source>
        <dbReference type="ARBA" id="ARBA00004651"/>
    </source>
</evidence>
<dbReference type="EMBL" id="FPHD01000019">
    <property type="protein sequence ID" value="SFV52274.1"/>
    <property type="molecule type" value="Genomic_DNA"/>
</dbReference>
<sequence length="1047" mass="116489">MIEKLIAFSVKNRFLVLMATLFIILGSVWSMRNTPLDALPDLSPPQVIVQVTWKGQSPEIIEDQGTYPLVSQFLAISNIETVRGFSTYENALIYIIFKEGTDLYWARSRVLEQLSSIQSQLPANMEVALGPDASGVGWVYEYALTSKTKTLDELRTIQDYYYKYALMGVDGVSEVASIGGFIPTYQITVNNDALVQYNLSIKDISRTLKENNNDTGGRIIIQNGYEWMVQAKGYIKDLDEIRDLVITTKDGVPLTLGDVGRVEKVPAARRGMADLNGEGEVVGGIVMVRYGEDVYGALERIKAKMKELKVKGVDVVTTYDRSSLIDKAIDTLKTTLVEESIIVVIIIGLFLLHLRSSLIVLIVLPLTIGLTFLLMKLFGIGSNIMSLGGIAIAIGAMVDASIVMIENAHKAIHKKEHNLGRNLTDKERIYAIVKASQVVGRPIFFALALVVVSFLPIFALSGQEGLLFTPLAFTKTFAMTAGALLAVTLVPVLMIYFVKGKILPESKNPLNRFFIWLYHPILVYGLKLKYLVIALAIAVLAFMVPIYQKLDWEFMPMLNEQSVMYMPVTPYGISVAQSKALTQKTDKIIKSFPEVATVFGKGGRANSATDPAPLGMLETIITFKPKSEWRKGMTHEKLMAQMEKALQVPGLVNSWTYPIRGRIDMLLSGIRTPIGIKLYGKDAKGLQKTAQKIESRLRNLKSTQSVFSDQASAGFFIDIDIDIQALKRYGISKSLIEEYTSTAIGGKKITTMYKGLERYPIALRFEEEERRNLDDIRNIQVKTPLGFVPLSTFTKVEYRESASVIKSEMATPVTFVYITPQPHVSATEYKKEAIEALKDIRLPDGYYIQWAGQTEYLESAMKKIKWIIPTVLLVILVLIYFALGELVPTLIVFFTLPFALLGGLIYIDILQFNMSIAVIVGFLALLGVAAETAIVMIVYLQESVEEMRKQKAEQFTKADLSAAIYEGAVQRVRPKLMTVFAILAGLLPIMYTTGVGSEVMQRIAAPMIGGVVSSAVLSLLLIPIFYEIYEKYRLKNRRVLSPDGTKN</sequence>
<feature type="transmembrane region" description="Helical" evidence="7">
    <location>
        <begin position="477"/>
        <end position="498"/>
    </location>
</feature>
<evidence type="ECO:0000256" key="6">
    <source>
        <dbReference type="ARBA" id="ARBA00023136"/>
    </source>
</evidence>
<keyword evidence="2" id="KW-0813">Transport</keyword>
<evidence type="ECO:0000256" key="5">
    <source>
        <dbReference type="ARBA" id="ARBA00022989"/>
    </source>
</evidence>
<dbReference type="Gene3D" id="1.20.1640.10">
    <property type="entry name" value="Multidrug efflux transporter AcrB transmembrane domain"/>
    <property type="match status" value="2"/>
</dbReference>
<evidence type="ECO:0000256" key="3">
    <source>
        <dbReference type="ARBA" id="ARBA00022475"/>
    </source>
</evidence>
<comment type="subcellular location">
    <subcellularLocation>
        <location evidence="1">Cell membrane</location>
        <topology evidence="1">Multi-pass membrane protein</topology>
    </subcellularLocation>
</comment>
<dbReference type="GO" id="GO:0042910">
    <property type="term" value="F:xenobiotic transmembrane transporter activity"/>
    <property type="evidence" value="ECO:0007669"/>
    <property type="project" value="TreeGrafter"/>
</dbReference>
<dbReference type="GO" id="GO:0008324">
    <property type="term" value="F:monoatomic cation transmembrane transporter activity"/>
    <property type="evidence" value="ECO:0007669"/>
    <property type="project" value="InterPro"/>
</dbReference>
<dbReference type="PANTHER" id="PTHR32063">
    <property type="match status" value="1"/>
</dbReference>
<evidence type="ECO:0000256" key="2">
    <source>
        <dbReference type="ARBA" id="ARBA00022448"/>
    </source>
</evidence>
<feature type="transmembrane region" description="Helical" evidence="7">
    <location>
        <begin position="890"/>
        <end position="910"/>
    </location>
</feature>
<name>A0A1W1BFE8_9ZZZZ</name>
<dbReference type="Gene3D" id="3.30.2090.10">
    <property type="entry name" value="Multidrug efflux transporter AcrB TolC docking domain, DN and DC subdomains"/>
    <property type="match status" value="2"/>
</dbReference>